<dbReference type="Gene3D" id="3.10.170.10">
    <property type="match status" value="1"/>
</dbReference>
<feature type="domain" description="Peptidase M4" evidence="10">
    <location>
        <begin position="236"/>
        <end position="380"/>
    </location>
</feature>
<dbReference type="GO" id="GO:0005576">
    <property type="term" value="C:extracellular region"/>
    <property type="evidence" value="ECO:0007669"/>
    <property type="project" value="UniProtKB-SubCell"/>
</dbReference>
<proteinExistence type="inferred from homology"/>
<dbReference type="GO" id="GO:0004222">
    <property type="term" value="F:metalloendopeptidase activity"/>
    <property type="evidence" value="ECO:0007669"/>
    <property type="project" value="UniProtKB-UniRule"/>
</dbReference>
<dbReference type="PANTHER" id="PTHR33794:SF1">
    <property type="entry name" value="BACILLOLYSIN"/>
    <property type="match status" value="1"/>
</dbReference>
<comment type="similarity">
    <text evidence="1 9">Belongs to the peptidase M4 family.</text>
</comment>
<keyword evidence="6 9" id="KW-0862">Zinc</keyword>
<dbReference type="InterPro" id="IPR050728">
    <property type="entry name" value="Zinc_Metalloprotease_M4"/>
</dbReference>
<dbReference type="GO" id="GO:0046872">
    <property type="term" value="F:metal ion binding"/>
    <property type="evidence" value="ECO:0007669"/>
    <property type="project" value="UniProtKB-UniRule"/>
</dbReference>
<dbReference type="EC" id="3.4.24.-" evidence="9"/>
<dbReference type="PANTHER" id="PTHR33794">
    <property type="entry name" value="BACILLOLYSIN"/>
    <property type="match status" value="1"/>
</dbReference>
<dbReference type="SUPFAM" id="SSF55486">
    <property type="entry name" value="Metalloproteases ('zincins'), catalytic domain"/>
    <property type="match status" value="1"/>
</dbReference>
<evidence type="ECO:0000256" key="9">
    <source>
        <dbReference type="RuleBase" id="RU366073"/>
    </source>
</evidence>
<dbReference type="EMBL" id="PYGD01000015">
    <property type="protein sequence ID" value="PSK88123.1"/>
    <property type="molecule type" value="Genomic_DNA"/>
</dbReference>
<gene>
    <name evidence="13" type="ORF">B0I18_11517</name>
</gene>
<dbReference type="CDD" id="cd09597">
    <property type="entry name" value="M4_TLP"/>
    <property type="match status" value="1"/>
</dbReference>
<keyword evidence="4" id="KW-0732">Signal</keyword>
<dbReference type="InterPro" id="IPR026444">
    <property type="entry name" value="Secre_tail"/>
</dbReference>
<dbReference type="Gene3D" id="3.10.450.490">
    <property type="match status" value="1"/>
</dbReference>
<evidence type="ECO:0000256" key="3">
    <source>
        <dbReference type="ARBA" id="ARBA00022723"/>
    </source>
</evidence>
<dbReference type="RefSeq" id="WP_181358603.1">
    <property type="nucleotide sequence ID" value="NZ_PYGD01000015.1"/>
</dbReference>
<evidence type="ECO:0000259" key="10">
    <source>
        <dbReference type="Pfam" id="PF01447"/>
    </source>
</evidence>
<dbReference type="InterPro" id="IPR013856">
    <property type="entry name" value="Peptidase_M4_domain"/>
</dbReference>
<evidence type="ECO:0000256" key="6">
    <source>
        <dbReference type="ARBA" id="ARBA00022833"/>
    </source>
</evidence>
<feature type="domain" description="Peptidase M4 C-terminal" evidence="11">
    <location>
        <begin position="383"/>
        <end position="564"/>
    </location>
</feature>
<evidence type="ECO:0000259" key="12">
    <source>
        <dbReference type="Pfam" id="PF07504"/>
    </source>
</evidence>
<keyword evidence="2 9" id="KW-0645">Protease</keyword>
<dbReference type="Pfam" id="PF01447">
    <property type="entry name" value="Peptidase_M4"/>
    <property type="match status" value="1"/>
</dbReference>
<feature type="domain" description="FTP" evidence="12">
    <location>
        <begin position="74"/>
        <end position="123"/>
    </location>
</feature>
<reference evidence="13 14" key="1">
    <citation type="submission" date="2018-03" db="EMBL/GenBank/DDBJ databases">
        <title>Genomic Encyclopedia of Type Strains, Phase III (KMG-III): the genomes of soil and plant-associated and newly described type strains.</title>
        <authorList>
            <person name="Whitman W."/>
        </authorList>
    </citation>
    <scope>NUCLEOTIDE SEQUENCE [LARGE SCALE GENOMIC DNA]</scope>
    <source>
        <strain evidence="13 14">CGMCC 1.12700</strain>
    </source>
</reference>
<dbReference type="Pfam" id="PF02868">
    <property type="entry name" value="Peptidase_M4_C"/>
    <property type="match status" value="1"/>
</dbReference>
<evidence type="ECO:0000256" key="2">
    <source>
        <dbReference type="ARBA" id="ARBA00022670"/>
    </source>
</evidence>
<evidence type="ECO:0000256" key="4">
    <source>
        <dbReference type="ARBA" id="ARBA00022729"/>
    </source>
</evidence>
<evidence type="ECO:0000256" key="7">
    <source>
        <dbReference type="ARBA" id="ARBA00023049"/>
    </source>
</evidence>
<keyword evidence="7 9" id="KW-0482">Metalloprotease</keyword>
<dbReference type="GO" id="GO:0006508">
    <property type="term" value="P:proteolysis"/>
    <property type="evidence" value="ECO:0007669"/>
    <property type="project" value="UniProtKB-KW"/>
</dbReference>
<dbReference type="PRINTS" id="PR00730">
    <property type="entry name" value="THERMOLYSIN"/>
</dbReference>
<keyword evidence="5 9" id="KW-0378">Hydrolase</keyword>
<dbReference type="InterPro" id="IPR023612">
    <property type="entry name" value="Peptidase_M4"/>
</dbReference>
<keyword evidence="14" id="KW-1185">Reference proteome</keyword>
<dbReference type="AlphaFoldDB" id="A0A2P8CT31"/>
<keyword evidence="3" id="KW-0479">Metal-binding</keyword>
<dbReference type="Pfam" id="PF07504">
    <property type="entry name" value="FTP"/>
    <property type="match status" value="1"/>
</dbReference>
<dbReference type="InterPro" id="IPR011096">
    <property type="entry name" value="FTP_domain"/>
</dbReference>
<organism evidence="13 14">
    <name type="scientific">Taibaiella chishuiensis</name>
    <dbReference type="NCBI Taxonomy" id="1434707"/>
    <lineage>
        <taxon>Bacteria</taxon>
        <taxon>Pseudomonadati</taxon>
        <taxon>Bacteroidota</taxon>
        <taxon>Chitinophagia</taxon>
        <taxon>Chitinophagales</taxon>
        <taxon>Chitinophagaceae</taxon>
        <taxon>Taibaiella</taxon>
    </lineage>
</organism>
<comment type="function">
    <text evidence="9">Extracellular zinc metalloprotease.</text>
</comment>
<keyword evidence="9" id="KW-0964">Secreted</keyword>
<feature type="active site" description="Proton donor" evidence="8">
    <location>
        <position position="476"/>
    </location>
</feature>
<feature type="active site" evidence="8">
    <location>
        <position position="373"/>
    </location>
</feature>
<evidence type="ECO:0000256" key="5">
    <source>
        <dbReference type="ARBA" id="ARBA00022801"/>
    </source>
</evidence>
<evidence type="ECO:0000256" key="1">
    <source>
        <dbReference type="ARBA" id="ARBA00009388"/>
    </source>
</evidence>
<evidence type="ECO:0000313" key="13">
    <source>
        <dbReference type="EMBL" id="PSK88123.1"/>
    </source>
</evidence>
<dbReference type="InterPro" id="IPR001570">
    <property type="entry name" value="Peptidase_M4_C_domain"/>
</dbReference>
<dbReference type="Proteomes" id="UP000240572">
    <property type="component" value="Unassembled WGS sequence"/>
</dbReference>
<evidence type="ECO:0000313" key="14">
    <source>
        <dbReference type="Proteomes" id="UP000240572"/>
    </source>
</evidence>
<comment type="subcellular location">
    <subcellularLocation>
        <location evidence="9">Secreted</location>
    </subcellularLocation>
</comment>
<accession>A0A2P8CT31</accession>
<dbReference type="NCBIfam" id="TIGR04183">
    <property type="entry name" value="Por_Secre_tail"/>
    <property type="match status" value="1"/>
</dbReference>
<dbReference type="Gene3D" id="1.10.390.10">
    <property type="entry name" value="Neutral Protease Domain 2"/>
    <property type="match status" value="1"/>
</dbReference>
<sequence>MKKRMVIALCSAVLFTGGIHVYGQINGKLRGTVTARDSRDNNPLAISVNEAEGVSVAQAQSFLAEQLQLIPGRDELRLVKTTSPYDGIMVQRYEQWLLGIPVEHGGYTVTARNGLITAATGHFYNTSQSAGSARPVLTSEQAMSYALKAIGARKYGWEQGPANPATLPPLNRVTSRKPEGTLVWIENRISGLGEGQLYLAYKFTVPTLEPFNMQVIYIDAANGKTLSRTSLMRHVTGSGASLHSGQVPLETTARAGGFVLEDKLRGTGIFTYDIRNNNNPAMMVDFTSTSNTAWAGPAVDVHWASEKIYDYWKSEQNRKSFNDLDSPILSMVHFREDTTAPWGNAAWIGYGMVYGDGSDGVSPLVSLDVCAHEIGHGVCQFTSDLIYERESGALNEGFSDIWGAVIETWADPLEQDGSPKKHWQMGEELATSPMRDMKNPKLRGQPDTYQGENWIPTTIADCPTPDLYTNDNCGVHYNSGVLNHWFYLLTEGGSGTNDNFKQYAVTGIGIKKAAKIAYMTELSLAANADYSACRTASISAAKTLYGNCSAEFKNVVRAWYAVGVGVLDTSCAPGPTSIADVQGQDEGIKVLNNPFGERILLRYNFNQAGTADIALIDASGRVVSRAAPRFAAGKGDYTFDLGNVYLSKGWYMLRVTTARQVFSQKLVKN</sequence>
<protein>
    <recommendedName>
        <fullName evidence="9">Neutral metalloproteinase</fullName>
        <ecNumber evidence="9">3.4.24.-</ecNumber>
    </recommendedName>
</protein>
<evidence type="ECO:0000256" key="8">
    <source>
        <dbReference type="PIRSR" id="PIRSR623612-1"/>
    </source>
</evidence>
<dbReference type="InterPro" id="IPR027268">
    <property type="entry name" value="Peptidase_M4/M1_CTD_sf"/>
</dbReference>
<comment type="caution">
    <text evidence="13">The sequence shown here is derived from an EMBL/GenBank/DDBJ whole genome shotgun (WGS) entry which is preliminary data.</text>
</comment>
<evidence type="ECO:0000259" key="11">
    <source>
        <dbReference type="Pfam" id="PF02868"/>
    </source>
</evidence>
<comment type="cofactor">
    <cofactor evidence="9">
        <name>Zn(2+)</name>
        <dbReference type="ChEBI" id="CHEBI:29105"/>
    </cofactor>
</comment>
<name>A0A2P8CT31_9BACT</name>